<dbReference type="EMBL" id="CP048988">
    <property type="protein sequence ID" value="QID79738.1"/>
    <property type="molecule type" value="Genomic_DNA"/>
</dbReference>
<evidence type="ECO:0000313" key="8">
    <source>
        <dbReference type="EMBL" id="QID79738.1"/>
    </source>
</evidence>
<gene>
    <name evidence="8" type="primary">RSM27_1</name>
    <name evidence="8" type="ORF">GRS66_002030</name>
</gene>
<evidence type="ECO:0000256" key="5">
    <source>
        <dbReference type="ARBA" id="ARBA00023274"/>
    </source>
</evidence>
<name>A0A6C1DRS2_SACPS</name>
<evidence type="ECO:0000256" key="2">
    <source>
        <dbReference type="ARBA" id="ARBA00008970"/>
    </source>
</evidence>
<dbReference type="AlphaFoldDB" id="A0A6C1DRS2"/>
<dbReference type="GO" id="GO:0005739">
    <property type="term" value="C:mitochondrion"/>
    <property type="evidence" value="ECO:0007669"/>
    <property type="project" value="UniProtKB-SubCell"/>
</dbReference>
<evidence type="ECO:0000256" key="4">
    <source>
        <dbReference type="ARBA" id="ARBA00023128"/>
    </source>
</evidence>
<evidence type="ECO:0000313" key="9">
    <source>
        <dbReference type="Proteomes" id="UP000501346"/>
    </source>
</evidence>
<dbReference type="OrthoDB" id="2257454at2759"/>
<feature type="region of interest" description="Disordered" evidence="7">
    <location>
        <begin position="84"/>
        <end position="110"/>
    </location>
</feature>
<dbReference type="PANTHER" id="PTHR13362">
    <property type="entry name" value="MITOCHONDRIAL RIBOSOMAL PROTEIN S33"/>
    <property type="match status" value="1"/>
</dbReference>
<protein>
    <recommendedName>
        <fullName evidence="6">Small ribosomal subunit protein mS33</fullName>
    </recommendedName>
</protein>
<keyword evidence="3 8" id="KW-0689">Ribosomal protein</keyword>
<sequence length="110" mass="12393">MNVPKARLLKVAELSAKIFDQNFNPSGIRTGSKILNERLKGPSVASYYGNPDILKFRHLKTLYPDIEFVDLEEQYRLSMVEAKKRRGKGAPKKMKKDAAATAKGKGKKKK</sequence>
<keyword evidence="5" id="KW-0687">Ribonucleoprotein</keyword>
<keyword evidence="9" id="KW-1185">Reference proteome</keyword>
<evidence type="ECO:0000256" key="3">
    <source>
        <dbReference type="ARBA" id="ARBA00022980"/>
    </source>
</evidence>
<dbReference type="InterPro" id="IPR013219">
    <property type="entry name" value="Ribosomal_mS33"/>
</dbReference>
<dbReference type="GO" id="GO:0005840">
    <property type="term" value="C:ribosome"/>
    <property type="evidence" value="ECO:0007669"/>
    <property type="project" value="UniProtKB-KW"/>
</dbReference>
<comment type="subcellular location">
    <subcellularLocation>
        <location evidence="1">Mitochondrion</location>
    </subcellularLocation>
</comment>
<comment type="similarity">
    <text evidence="2">Belongs to the mitochondrion-specific ribosomal protein mS33 family.</text>
</comment>
<dbReference type="Pfam" id="PF08293">
    <property type="entry name" value="MRP-S33"/>
    <property type="match status" value="1"/>
</dbReference>
<organism evidence="8 9">
    <name type="scientific">Saccharomyces pastorianus</name>
    <name type="common">Lager yeast</name>
    <name type="synonym">Saccharomyces cerevisiae x Saccharomyces eubayanus</name>
    <dbReference type="NCBI Taxonomy" id="27292"/>
    <lineage>
        <taxon>Eukaryota</taxon>
        <taxon>Fungi</taxon>
        <taxon>Dikarya</taxon>
        <taxon>Ascomycota</taxon>
        <taxon>Saccharomycotina</taxon>
        <taxon>Saccharomycetes</taxon>
        <taxon>Saccharomycetales</taxon>
        <taxon>Saccharomycetaceae</taxon>
        <taxon>Saccharomyces</taxon>
    </lineage>
</organism>
<evidence type="ECO:0000256" key="6">
    <source>
        <dbReference type="ARBA" id="ARBA00035132"/>
    </source>
</evidence>
<feature type="compositionally biased region" description="Basic residues" evidence="7">
    <location>
        <begin position="84"/>
        <end position="95"/>
    </location>
</feature>
<dbReference type="PANTHER" id="PTHR13362:SF2">
    <property type="entry name" value="SMALL RIBOSOMAL SUBUNIT PROTEIN MS33"/>
    <property type="match status" value="1"/>
</dbReference>
<dbReference type="GO" id="GO:1990904">
    <property type="term" value="C:ribonucleoprotein complex"/>
    <property type="evidence" value="ECO:0007669"/>
    <property type="project" value="UniProtKB-KW"/>
</dbReference>
<reference evidence="8 9" key="1">
    <citation type="journal article" date="2019" name="BMC Genomics">
        <title>Chromosome level assembly and comparative genome analysis confirm lager-brewing yeasts originated from a single hybridization.</title>
        <authorList>
            <person name="Salazar A.N."/>
            <person name="Gorter de Vries A.R."/>
            <person name="van den Broek M."/>
            <person name="Brouwers N."/>
            <person name="de la Torre Cortes P."/>
            <person name="Kuijpers N.G.A."/>
            <person name="Daran J.G."/>
            <person name="Abeel T."/>
        </authorList>
    </citation>
    <scope>NUCLEOTIDE SEQUENCE [LARGE SCALE GENOMIC DNA]</scope>
    <source>
        <strain evidence="8 9">CBS 1483</strain>
    </source>
</reference>
<dbReference type="SMR" id="A0A6C1DRS2"/>
<keyword evidence="4" id="KW-0496">Mitochondrion</keyword>
<evidence type="ECO:0000256" key="7">
    <source>
        <dbReference type="SAM" id="MobiDB-lite"/>
    </source>
</evidence>
<proteinExistence type="inferred from homology"/>
<evidence type="ECO:0000256" key="1">
    <source>
        <dbReference type="ARBA" id="ARBA00004173"/>
    </source>
</evidence>
<accession>A0A6C1DRS2</accession>
<dbReference type="Proteomes" id="UP000501346">
    <property type="component" value="Chromosome ScVII"/>
</dbReference>